<dbReference type="SUPFAM" id="SSF56672">
    <property type="entry name" value="DNA/RNA polymerases"/>
    <property type="match status" value="1"/>
</dbReference>
<gene>
    <name evidence="2" type="ORF">CXB51_024348</name>
</gene>
<dbReference type="AlphaFoldDB" id="A0A8J6CPN0"/>
<keyword evidence="3" id="KW-1185">Reference proteome</keyword>
<accession>A0A8J6CPN0</accession>
<dbReference type="Pfam" id="PF07727">
    <property type="entry name" value="RVT_2"/>
    <property type="match status" value="1"/>
</dbReference>
<organism evidence="2 3">
    <name type="scientific">Gossypium anomalum</name>
    <dbReference type="NCBI Taxonomy" id="47600"/>
    <lineage>
        <taxon>Eukaryota</taxon>
        <taxon>Viridiplantae</taxon>
        <taxon>Streptophyta</taxon>
        <taxon>Embryophyta</taxon>
        <taxon>Tracheophyta</taxon>
        <taxon>Spermatophyta</taxon>
        <taxon>Magnoliopsida</taxon>
        <taxon>eudicotyledons</taxon>
        <taxon>Gunneridae</taxon>
        <taxon>Pentapetalae</taxon>
        <taxon>rosids</taxon>
        <taxon>malvids</taxon>
        <taxon>Malvales</taxon>
        <taxon>Malvaceae</taxon>
        <taxon>Malvoideae</taxon>
        <taxon>Gossypium</taxon>
    </lineage>
</organism>
<comment type="caution">
    <text evidence="2">The sequence shown here is derived from an EMBL/GenBank/DDBJ whole genome shotgun (WGS) entry which is preliminary data.</text>
</comment>
<dbReference type="PANTHER" id="PTHR11439:SF455">
    <property type="entry name" value="RLK (RECEPTOR-LIKE PROTEIN KINASE) 8, PUTATIVE-RELATED"/>
    <property type="match status" value="1"/>
</dbReference>
<sequence>MAITRSPDSNFVEPSGSVFTSDRIVTSFPRHDVVKVDEASDGTLAANPTASIFIQQDNLLTSWLLSTISLSFLSSFTDHELHSLKKGSLSIRAYVDKIKGLCAFLAASGSQISEAKKMVISLAGLSSEFDAIVSSAPLSSGPLPFQCLVYALIEYEARQMQSVSDVLVAMNFVEESPSPAVNGSSRGGRPPVHGRWSTFGTNEETWPGQNWMINGQNWIGPPKEVAVHQYIQPNVEAIPTRGLYAANILAGPNPFVLHGSRSTDHGLNVAIMLAIMLGALWPLGPSGSVRPRLSDGLNFSGPNANCVYFSEVPWQTKSRVLVFDVESSQYDSSQFVGIPRLSEFHASDFSDATTYDSNFNSTDSYVSLPVGSTSWCPDSGATIMCVRMLLIYVPHLLIQDIQTQVILMRGQVRDGLYHFSVDSADSYLSAHNTNIQEWSPGDDIFTLWHERLGHPFSAIVKTILANCQIVTNKRSLDNLCLICGDRLLLPVKGICIMSRSLTCVVDLPGVVHLINRLPTPVLKDMALYQSLFGSASTYDHLWVFGAVVFHTYVHPRQISNPASLPANTCESTHIDSSATCSRLQPTSVDSMTNLGTSIRETLPSTTDPTTASTIAIVPTASTTNTHAMVTRSKVGIFKPKALSVNTIDFEPTSVEADLAHPDWQLTVIGCKWLFKARKNPDGTIERRKAQLVTKGCSQVDVNNAFLNEDLTDKVFMQQPPCYVQLGPNGEQLVCRLTKALYGLRQALRACLAEEIDCFVQQLHNKFILKDIGNLHYFLGIEVSWSTSGRLHLCQQKYIRELFDRSSMTDAKSVHTPMVSLSILSKDEGERLADPIEYRSLAGALQYVVLTRPDIAYAVNRVCQFMHAPTKVHMVALKRILRYLRGTLSHGLVFRRSGRLSLKLQVISRSTAEAEYRSLAVATSDIAWLVSLLTELKICSVNPSTVWCDNSSAIVVTANPVLHFNFKHVELDLFFVHEKVANRDLVVGEVPACDQVADILTKPLYVSFFTRFHHLLHVVPLEEAG</sequence>
<feature type="domain" description="Reverse transcriptase Ty1/copia-type" evidence="1">
    <location>
        <begin position="698"/>
        <end position="762"/>
    </location>
</feature>
<dbReference type="InterPro" id="IPR043502">
    <property type="entry name" value="DNA/RNA_pol_sf"/>
</dbReference>
<evidence type="ECO:0000313" key="3">
    <source>
        <dbReference type="Proteomes" id="UP000701853"/>
    </source>
</evidence>
<dbReference type="CDD" id="cd09272">
    <property type="entry name" value="RNase_HI_RT_Ty1"/>
    <property type="match status" value="1"/>
</dbReference>
<dbReference type="EMBL" id="JAHUZN010000009">
    <property type="protein sequence ID" value="KAG8482737.1"/>
    <property type="molecule type" value="Genomic_DNA"/>
</dbReference>
<proteinExistence type="predicted"/>
<dbReference type="Proteomes" id="UP000701853">
    <property type="component" value="Chromosome 9"/>
</dbReference>
<dbReference type="PANTHER" id="PTHR11439">
    <property type="entry name" value="GAG-POL-RELATED RETROTRANSPOSON"/>
    <property type="match status" value="1"/>
</dbReference>
<protein>
    <recommendedName>
        <fullName evidence="1">Reverse transcriptase Ty1/copia-type domain-containing protein</fullName>
    </recommendedName>
</protein>
<dbReference type="OrthoDB" id="1845088at2759"/>
<reference evidence="2 3" key="1">
    <citation type="journal article" date="2021" name="bioRxiv">
        <title>The Gossypium anomalum genome as a resource for cotton improvement and evolutionary analysis of hybrid incompatibility.</title>
        <authorList>
            <person name="Grover C.E."/>
            <person name="Yuan D."/>
            <person name="Arick M.A."/>
            <person name="Miller E.R."/>
            <person name="Hu G."/>
            <person name="Peterson D.G."/>
            <person name="Wendel J.F."/>
            <person name="Udall J.A."/>
        </authorList>
    </citation>
    <scope>NUCLEOTIDE SEQUENCE [LARGE SCALE GENOMIC DNA]</scope>
    <source>
        <strain evidence="2">JFW-Udall</strain>
        <tissue evidence="2">Leaf</tissue>
    </source>
</reference>
<dbReference type="InterPro" id="IPR013103">
    <property type="entry name" value="RVT_2"/>
</dbReference>
<evidence type="ECO:0000313" key="2">
    <source>
        <dbReference type="EMBL" id="KAG8482737.1"/>
    </source>
</evidence>
<evidence type="ECO:0000259" key="1">
    <source>
        <dbReference type="Pfam" id="PF07727"/>
    </source>
</evidence>
<name>A0A8J6CPN0_9ROSI</name>